<dbReference type="Gene3D" id="3.80.10.10">
    <property type="entry name" value="Ribonuclease Inhibitor"/>
    <property type="match status" value="3"/>
</dbReference>
<dbReference type="PANTHER" id="PTHR13318">
    <property type="entry name" value="PARTNER OF PAIRED, ISOFORM B-RELATED"/>
    <property type="match status" value="1"/>
</dbReference>
<dbReference type="GO" id="GO:0031146">
    <property type="term" value="P:SCF-dependent proteasomal ubiquitin-dependent protein catabolic process"/>
    <property type="evidence" value="ECO:0007669"/>
    <property type="project" value="TreeGrafter"/>
</dbReference>
<dbReference type="Proteomes" id="UP001311915">
    <property type="component" value="Unassembled WGS sequence"/>
</dbReference>
<dbReference type="AlphaFoldDB" id="A0AAV9KXX8"/>
<proteinExistence type="predicted"/>
<protein>
    <submittedName>
        <fullName evidence="1">Uncharacterized protein</fullName>
    </submittedName>
</protein>
<keyword evidence="2" id="KW-1185">Reference proteome</keyword>
<dbReference type="PANTHER" id="PTHR13318:SF95">
    <property type="entry name" value="F-BOX PROTEIN YLR352W"/>
    <property type="match status" value="1"/>
</dbReference>
<name>A0AAV9KXX8_9SOLN</name>
<dbReference type="SUPFAM" id="SSF52047">
    <property type="entry name" value="RNI-like"/>
    <property type="match status" value="2"/>
</dbReference>
<accession>A0AAV9KXX8</accession>
<dbReference type="SMART" id="SM00367">
    <property type="entry name" value="LRR_CC"/>
    <property type="match status" value="7"/>
</dbReference>
<evidence type="ECO:0000313" key="2">
    <source>
        <dbReference type="Proteomes" id="UP001311915"/>
    </source>
</evidence>
<gene>
    <name evidence="1" type="ORF">R3W88_016638</name>
</gene>
<organism evidence="1 2">
    <name type="scientific">Solanum pinnatisectum</name>
    <name type="common">tansyleaf nightshade</name>
    <dbReference type="NCBI Taxonomy" id="50273"/>
    <lineage>
        <taxon>Eukaryota</taxon>
        <taxon>Viridiplantae</taxon>
        <taxon>Streptophyta</taxon>
        <taxon>Embryophyta</taxon>
        <taxon>Tracheophyta</taxon>
        <taxon>Spermatophyta</taxon>
        <taxon>Magnoliopsida</taxon>
        <taxon>eudicotyledons</taxon>
        <taxon>Gunneridae</taxon>
        <taxon>Pentapetalae</taxon>
        <taxon>asterids</taxon>
        <taxon>lamiids</taxon>
        <taxon>Solanales</taxon>
        <taxon>Solanaceae</taxon>
        <taxon>Solanoideae</taxon>
        <taxon>Solaneae</taxon>
        <taxon>Solanum</taxon>
    </lineage>
</organism>
<dbReference type="InterPro" id="IPR032675">
    <property type="entry name" value="LRR_dom_sf"/>
</dbReference>
<dbReference type="EMBL" id="JAWPEI010000008">
    <property type="protein sequence ID" value="KAK4718300.1"/>
    <property type="molecule type" value="Genomic_DNA"/>
</dbReference>
<comment type="caution">
    <text evidence="1">The sequence shown here is derived from an EMBL/GenBank/DDBJ whole genome shotgun (WGS) entry which is preliminary data.</text>
</comment>
<dbReference type="InterPro" id="IPR006553">
    <property type="entry name" value="Leu-rich_rpt_Cys-con_subtyp"/>
</dbReference>
<evidence type="ECO:0000313" key="1">
    <source>
        <dbReference type="EMBL" id="KAK4718300.1"/>
    </source>
</evidence>
<dbReference type="GO" id="GO:0019005">
    <property type="term" value="C:SCF ubiquitin ligase complex"/>
    <property type="evidence" value="ECO:0007669"/>
    <property type="project" value="TreeGrafter"/>
</dbReference>
<reference evidence="1 2" key="1">
    <citation type="submission" date="2023-10" db="EMBL/GenBank/DDBJ databases">
        <title>Genome-Wide Identification Analysis in wild type Solanum Pinnatisectum Reveals Some Genes Defensing Phytophthora Infestans.</title>
        <authorList>
            <person name="Sun C."/>
        </authorList>
    </citation>
    <scope>NUCLEOTIDE SEQUENCE [LARGE SCALE GENOMIC DNA]</scope>
    <source>
        <strain evidence="1">LQN</strain>
        <tissue evidence="1">Leaf</tissue>
    </source>
</reference>
<sequence length="602" mass="66467">MNQNLPPIPDLIDRFIILTWHITWDLTLTLDQKPYSNTRLRSLPKHPTQNSTSNTYLGFLTSKSRIDPKLIRNSRVGSPIKVGGKLRCEVEKEFLKNVFLIIFGASYPSSRQSSLLLSRGKNRNVNFPPRKRICVTNASENFEQRNHPSIEILLDECLFELTLLSSIRKDKIAESNCIEGEGYIVRSLVSREATYVKLAAIAVGAVNYGGLAKLSIRGDNPCHGVSDGGLNSIARCCPTLRDLSLSNVSLVGDESLSEITHGYSCSKIGNKSPKVVGQYYPNLKLIVLKNCPLIGDRRIEDLFYSAGHILTEVELQTLHISDISLKIISQHRTALTSLAVGELRRVIVRDLWVMGIGQCLHKRKALSISACNRVNDLGLHVIYKDCPNLKLFSLVSLHNLQLEECHLITQAGFFGILLNCGKKLKTLSLVKCLGVNDSINAVPSKAPCCNLVVSLTIRNCPRIGNATIVVIGRLCHKLTQIELSGLLCITDEGLFPLVKNSATNLVVVNLSGCVNITDISVSAIVKLNGRSLKFLLVDGYRHITDATLVEIWNSCWKFNVLDVSKCGIINSIIKTLSSAIQLHLQILLLASFLLVSDNSLPF</sequence>